<evidence type="ECO:0000256" key="4">
    <source>
        <dbReference type="ARBA" id="ARBA00022729"/>
    </source>
</evidence>
<feature type="domain" description="Solute-binding protein family 5" evidence="6">
    <location>
        <begin position="96"/>
        <end position="463"/>
    </location>
</feature>
<comment type="similarity">
    <text evidence="2">Belongs to the bacterial solute-binding protein 5 family.</text>
</comment>
<dbReference type="InterPro" id="IPR000914">
    <property type="entry name" value="SBP_5_dom"/>
</dbReference>
<evidence type="ECO:0000256" key="2">
    <source>
        <dbReference type="ARBA" id="ARBA00005695"/>
    </source>
</evidence>
<dbReference type="GO" id="GO:1904680">
    <property type="term" value="F:peptide transmembrane transporter activity"/>
    <property type="evidence" value="ECO:0007669"/>
    <property type="project" value="TreeGrafter"/>
</dbReference>
<evidence type="ECO:0000313" key="7">
    <source>
        <dbReference type="EMBL" id="OIJ99628.1"/>
    </source>
</evidence>
<dbReference type="PANTHER" id="PTHR30290">
    <property type="entry name" value="PERIPLASMIC BINDING COMPONENT OF ABC TRANSPORTER"/>
    <property type="match status" value="1"/>
</dbReference>
<keyword evidence="3" id="KW-0813">Transport</keyword>
<reference evidence="7 8" key="1">
    <citation type="submission" date="2016-10" db="EMBL/GenBank/DDBJ databases">
        <title>Genome sequence of Streptomyces sp. MUSC 93.</title>
        <authorList>
            <person name="Lee L.-H."/>
            <person name="Ser H.-L."/>
            <person name="Law J.W.-F."/>
        </authorList>
    </citation>
    <scope>NUCLEOTIDE SEQUENCE [LARGE SCALE GENOMIC DNA]</scope>
    <source>
        <strain evidence="7 8">MUSC 93</strain>
    </source>
</reference>
<keyword evidence="4 5" id="KW-0732">Signal</keyword>
<dbReference type="PROSITE" id="PS51257">
    <property type="entry name" value="PROKAR_LIPOPROTEIN"/>
    <property type="match status" value="1"/>
</dbReference>
<dbReference type="InterPro" id="IPR030678">
    <property type="entry name" value="Peptide/Ni-bd"/>
</dbReference>
<comment type="caution">
    <text evidence="7">The sequence shown here is derived from an EMBL/GenBank/DDBJ whole genome shotgun (WGS) entry which is preliminary data.</text>
</comment>
<dbReference type="SUPFAM" id="SSF53850">
    <property type="entry name" value="Periplasmic binding protein-like II"/>
    <property type="match status" value="1"/>
</dbReference>
<protein>
    <submittedName>
        <fullName evidence="7">Peptide ABC transporter substrate-binding protein</fullName>
    </submittedName>
</protein>
<dbReference type="RefSeq" id="WP_071364859.1">
    <property type="nucleotide sequence ID" value="NZ_MLYP01000009.1"/>
</dbReference>
<name>A0A1S2Q0J1_9ACTN</name>
<evidence type="ECO:0000259" key="6">
    <source>
        <dbReference type="Pfam" id="PF00496"/>
    </source>
</evidence>
<proteinExistence type="inferred from homology"/>
<dbReference type="GO" id="GO:0042597">
    <property type="term" value="C:periplasmic space"/>
    <property type="evidence" value="ECO:0007669"/>
    <property type="project" value="UniProtKB-ARBA"/>
</dbReference>
<dbReference type="PANTHER" id="PTHR30290:SF10">
    <property type="entry name" value="PERIPLASMIC OLIGOPEPTIDE-BINDING PROTEIN-RELATED"/>
    <property type="match status" value="1"/>
</dbReference>
<dbReference type="Pfam" id="PF00496">
    <property type="entry name" value="SBP_bac_5"/>
    <property type="match status" value="1"/>
</dbReference>
<feature type="chain" id="PRO_5010171385" evidence="5">
    <location>
        <begin position="27"/>
        <end position="546"/>
    </location>
</feature>
<comment type="subcellular location">
    <subcellularLocation>
        <location evidence="1">Cell envelope</location>
    </subcellularLocation>
</comment>
<dbReference type="EMBL" id="MLYP01000009">
    <property type="protein sequence ID" value="OIJ99628.1"/>
    <property type="molecule type" value="Genomic_DNA"/>
</dbReference>
<dbReference type="GO" id="GO:0043190">
    <property type="term" value="C:ATP-binding cassette (ABC) transporter complex"/>
    <property type="evidence" value="ECO:0007669"/>
    <property type="project" value="InterPro"/>
</dbReference>
<dbReference type="PIRSF" id="PIRSF002741">
    <property type="entry name" value="MppA"/>
    <property type="match status" value="1"/>
</dbReference>
<evidence type="ECO:0000256" key="5">
    <source>
        <dbReference type="SAM" id="SignalP"/>
    </source>
</evidence>
<dbReference type="Gene3D" id="3.90.76.10">
    <property type="entry name" value="Dipeptide-binding Protein, Domain 1"/>
    <property type="match status" value="1"/>
</dbReference>
<dbReference type="GO" id="GO:0015833">
    <property type="term" value="P:peptide transport"/>
    <property type="evidence" value="ECO:0007669"/>
    <property type="project" value="TreeGrafter"/>
</dbReference>
<dbReference type="OrthoDB" id="5243526at2"/>
<accession>A0A1S2Q0J1</accession>
<dbReference type="STRING" id="1428652.BIV24_04670"/>
<evidence type="ECO:0000256" key="1">
    <source>
        <dbReference type="ARBA" id="ARBA00004196"/>
    </source>
</evidence>
<keyword evidence="8" id="KW-1185">Reference proteome</keyword>
<dbReference type="InterPro" id="IPR039424">
    <property type="entry name" value="SBP_5"/>
</dbReference>
<feature type="signal peptide" evidence="5">
    <location>
        <begin position="1"/>
        <end position="26"/>
    </location>
</feature>
<organism evidence="7 8">
    <name type="scientific">Streptomyces colonosanans</name>
    <dbReference type="NCBI Taxonomy" id="1428652"/>
    <lineage>
        <taxon>Bacteria</taxon>
        <taxon>Bacillati</taxon>
        <taxon>Actinomycetota</taxon>
        <taxon>Actinomycetes</taxon>
        <taxon>Kitasatosporales</taxon>
        <taxon>Streptomycetaceae</taxon>
        <taxon>Streptomyces</taxon>
    </lineage>
</organism>
<sequence>MRAPRSTALLAGAVALAATVTGCSGASSTSASSAKGSTAYQVSADTPAAKGSISSFSWSLYAEPYSLDYTQAWDYPPNTVLANVCEQLFRITPDMKIAPALAVKSANPDPLTWVYSLRSGVKFHSGSTMTADDVVASLKRHLDPAVGSAWGSAFKNVASVTKTGPLEVTIKLNKPDALLNELMAASPGTVESAAFLARTGRDYGNPKAGVDCTGPYALGSWAQGDSITLKKNPTYWDNTLTPKAESVKFVFIQDPAARTNAWLSGSVDGGYLVPSTSIGQLKSTSQGKLYFGPNTAASDLAVFNLKGTLGDLKVRKALSMALDRQSIIKAAVAGVAVPAKAPAARGAWQTVPDRTDGYFSALPDLVYDIDGARKLIKETGATGKKVVIASSTLTPEITVVANAVQAAGKQIGLDVQIKPIAPDAYTALFTDPHARAGIDLVFTNGYTNSPDPLEFYQSFRTGDFGNYGKYSNPEFDALYDRATAVADPAARADLTAQLQKIALRDLPAIPLYEAPHTVFLGSRITGAPAGIAQLYYPWAAKIGSAN</sequence>
<dbReference type="GO" id="GO:0030313">
    <property type="term" value="C:cell envelope"/>
    <property type="evidence" value="ECO:0007669"/>
    <property type="project" value="UniProtKB-SubCell"/>
</dbReference>
<dbReference type="Proteomes" id="UP000179935">
    <property type="component" value="Unassembled WGS sequence"/>
</dbReference>
<evidence type="ECO:0000256" key="3">
    <source>
        <dbReference type="ARBA" id="ARBA00022448"/>
    </source>
</evidence>
<dbReference type="Gene3D" id="3.40.190.10">
    <property type="entry name" value="Periplasmic binding protein-like II"/>
    <property type="match status" value="1"/>
</dbReference>
<dbReference type="CDD" id="cd00995">
    <property type="entry name" value="PBP2_NikA_DppA_OppA_like"/>
    <property type="match status" value="1"/>
</dbReference>
<gene>
    <name evidence="7" type="ORF">BIV24_04670</name>
</gene>
<dbReference type="AlphaFoldDB" id="A0A1S2Q0J1"/>
<dbReference type="Gene3D" id="3.10.105.10">
    <property type="entry name" value="Dipeptide-binding Protein, Domain 3"/>
    <property type="match status" value="1"/>
</dbReference>
<evidence type="ECO:0000313" key="8">
    <source>
        <dbReference type="Proteomes" id="UP000179935"/>
    </source>
</evidence>